<dbReference type="STRING" id="294671.YLM1_0969"/>
<reference evidence="6" key="4">
    <citation type="submission" date="2016-10" db="EMBL/GenBank/DDBJ databases">
        <authorList>
            <person name="Varghese N."/>
        </authorList>
    </citation>
    <scope>NUCLEOTIDE SEQUENCE [LARGE SCALE GENOMIC DNA]</scope>
    <source>
        <strain evidence="6">DSM 16632</strain>
    </source>
</reference>
<feature type="compositionally biased region" description="Acidic residues" evidence="2">
    <location>
        <begin position="444"/>
        <end position="456"/>
    </location>
</feature>
<dbReference type="KEGG" id="mol:YLM1_0969"/>
<name>A0A126R0F1_METOL</name>
<dbReference type="GeneID" id="28489269"/>
<dbReference type="AlphaFoldDB" id="A0A126R0F1"/>
<proteinExistence type="predicted"/>
<accession>A0A126R0F1</accession>
<sequence length="491" mass="57382">MNDNFEENDYGFNNFKDNSDDISNELNASESKLVDIRIILTGIDYLEFLSKAVSNFDLSNFNVKISSIIPTKDIETSKNTIIGADLVLIATEPNAEGHKLYQNLKKSLKTEFNFIEYLKLPSFDELDDYEYDDYNNDNLFEDEIANSIIRGGLYSISNLSSINHSKRKYHDLKKDFDEELLKSDKITKENEFLIKESKSFRERNEKLFEELKVLQRELDKIKSDYSDLKSRFEGIHSKNSLEVFSLNDLWYDLFGEYLSEEIYKFILISTDNFRPKNLMIGQGAICAQSKEDALDWLKIIKTAFILSDTNKQDLDYNNFNSNFKFDDIEEFGMSPAYEESKSFDNLDFAESRTSNDSIFKKSIFENDVNIKKEDVFNSQVEDDFIYNARFEGNSRRENNFINEKFVDEEDFIDGKSNEINSDEINNNKEKINVFNLKSIKSIEDEEDNDNSNFDEEISGHNADNEDYDYDEEDSDEGEDEEIYSAFSNLWD</sequence>
<evidence type="ECO:0000256" key="2">
    <source>
        <dbReference type="SAM" id="MobiDB-lite"/>
    </source>
</evidence>
<dbReference type="Proteomes" id="UP000066376">
    <property type="component" value="Chromosome"/>
</dbReference>
<reference evidence="4" key="3">
    <citation type="submission" date="2016-10" db="EMBL/GenBank/DDBJ databases">
        <authorList>
            <person name="de Groot N.N."/>
        </authorList>
    </citation>
    <scope>NUCLEOTIDE SEQUENCE [LARGE SCALE GENOMIC DNA]</scope>
    <source>
        <strain evidence="4">DSM 16632</strain>
    </source>
</reference>
<dbReference type="RefSeq" id="WP_067146842.1">
    <property type="nucleotide sequence ID" value="NZ_CP014265.1"/>
</dbReference>
<keyword evidence="5" id="KW-1185">Reference proteome</keyword>
<feature type="region of interest" description="Disordered" evidence="2">
    <location>
        <begin position="444"/>
        <end position="480"/>
    </location>
</feature>
<reference evidence="3 5" key="1">
    <citation type="journal article" date="2016" name="Genome Announc.">
        <title>Draft Genome Sequence of the Rumen Methanogen Methanobrevibacter olleyae YLM1.</title>
        <authorList>
            <person name="Kelly W.J."/>
            <person name="Li D."/>
            <person name="Lambie S.C."/>
            <person name="Cox F."/>
            <person name="Attwood G.T."/>
            <person name="Altermann E."/>
            <person name="Leahy S.C."/>
        </authorList>
    </citation>
    <scope>NUCLEOTIDE SEQUENCE [LARGE SCALE GENOMIC DNA]</scope>
    <source>
        <strain evidence="3 5">YLM1</strain>
    </source>
</reference>
<dbReference type="PATRIC" id="fig|294671.3.peg.1016"/>
<dbReference type="EMBL" id="FOTL01000008">
    <property type="protein sequence ID" value="SFL37173.1"/>
    <property type="molecule type" value="Genomic_DNA"/>
</dbReference>
<dbReference type="OrthoDB" id="86047at2157"/>
<evidence type="ECO:0000313" key="3">
    <source>
        <dbReference type="EMBL" id="AMK15526.1"/>
    </source>
</evidence>
<dbReference type="Proteomes" id="UP000183442">
    <property type="component" value="Unassembled WGS sequence"/>
</dbReference>
<protein>
    <submittedName>
        <fullName evidence="4">Uncharacterized protein, contains TOPRIM domain, potential nuclease</fullName>
    </submittedName>
</protein>
<evidence type="ECO:0000313" key="4">
    <source>
        <dbReference type="EMBL" id="SFL37173.1"/>
    </source>
</evidence>
<dbReference type="EMBL" id="CP014265">
    <property type="protein sequence ID" value="AMK15526.1"/>
    <property type="molecule type" value="Genomic_DNA"/>
</dbReference>
<keyword evidence="1" id="KW-0175">Coiled coil</keyword>
<evidence type="ECO:0000313" key="5">
    <source>
        <dbReference type="Proteomes" id="UP000066376"/>
    </source>
</evidence>
<organism evidence="3 5">
    <name type="scientific">Methanobrevibacter olleyae</name>
    <dbReference type="NCBI Taxonomy" id="294671"/>
    <lineage>
        <taxon>Archaea</taxon>
        <taxon>Methanobacteriati</taxon>
        <taxon>Methanobacteriota</taxon>
        <taxon>Methanomada group</taxon>
        <taxon>Methanobacteria</taxon>
        <taxon>Methanobacteriales</taxon>
        <taxon>Methanobacteriaceae</taxon>
        <taxon>Methanobrevibacter</taxon>
    </lineage>
</organism>
<evidence type="ECO:0000313" key="6">
    <source>
        <dbReference type="Proteomes" id="UP000183442"/>
    </source>
</evidence>
<feature type="compositionally biased region" description="Acidic residues" evidence="2">
    <location>
        <begin position="464"/>
        <end position="480"/>
    </location>
</feature>
<evidence type="ECO:0000256" key="1">
    <source>
        <dbReference type="SAM" id="Coils"/>
    </source>
</evidence>
<reference evidence="5" key="2">
    <citation type="submission" date="2016-02" db="EMBL/GenBank/DDBJ databases">
        <title>The draft genome sequence of the rumen methanogen Methanobrevibacter olleyae YLM1.</title>
        <authorList>
            <consortium name="New Zealand Agricultural Greenhouse Gas Research Centre/Pastoral Greenhouse Gas Research Consortium"/>
            <person name="Kelly W.J."/>
            <person name="Li D."/>
            <person name="Lambie S.C."/>
            <person name="Attwood G.T."/>
            <person name="Altermann E."/>
            <person name="Leahy S.C."/>
        </authorList>
    </citation>
    <scope>NUCLEOTIDE SEQUENCE [LARGE SCALE GENOMIC DNA]</scope>
    <source>
        <strain evidence="5">YLM1</strain>
    </source>
</reference>
<gene>
    <name evidence="4" type="ORF">SAMN02910297_00705</name>
    <name evidence="3" type="ORF">YLM1_0969</name>
</gene>
<feature type="coiled-coil region" evidence="1">
    <location>
        <begin position="197"/>
        <end position="231"/>
    </location>
</feature>